<evidence type="ECO:0000313" key="7">
    <source>
        <dbReference type="EMBL" id="CDN90385.1"/>
    </source>
</evidence>
<dbReference type="Proteomes" id="UP000028878">
    <property type="component" value="Unassembled WGS sequence"/>
</dbReference>
<protein>
    <submittedName>
        <fullName evidence="7">Citryl-CoA lyase</fullName>
    </submittedName>
</protein>
<feature type="binding site" evidence="4">
    <location>
        <position position="74"/>
    </location>
    <ligand>
        <name>substrate</name>
    </ligand>
</feature>
<proteinExistence type="predicted"/>
<dbReference type="PANTHER" id="PTHR32308">
    <property type="entry name" value="LYASE BETA SUBUNIT, PUTATIVE (AFU_ORTHOLOGUE AFUA_4G13030)-RELATED"/>
    <property type="match status" value="1"/>
</dbReference>
<dbReference type="InterPro" id="IPR015813">
    <property type="entry name" value="Pyrv/PenolPyrv_kinase-like_dom"/>
</dbReference>
<evidence type="ECO:0000256" key="5">
    <source>
        <dbReference type="PIRSR" id="PIRSR015582-2"/>
    </source>
</evidence>
<reference evidence="8" key="1">
    <citation type="submission" date="2014-11" db="EMBL/GenBank/DDBJ databases">
        <title>Draft genome sequence of Hydrogenophaga intermedia S1.</title>
        <authorList>
            <person name="Gan H.M."/>
            <person name="Chew T.H."/>
            <person name="Stolz A."/>
        </authorList>
    </citation>
    <scope>NUCLEOTIDE SEQUENCE [LARGE SCALE GENOMIC DNA]</scope>
    <source>
        <strain evidence="8">S1</strain>
    </source>
</reference>
<dbReference type="SUPFAM" id="SSF51621">
    <property type="entry name" value="Phosphoenolpyruvate/pyruvate domain"/>
    <property type="match status" value="1"/>
</dbReference>
<feature type="domain" description="HpcH/HpaI aldolase/citrate lyase" evidence="6">
    <location>
        <begin position="12"/>
        <end position="222"/>
    </location>
</feature>
<feature type="binding site" evidence="5">
    <location>
        <position position="153"/>
    </location>
    <ligand>
        <name>Mg(2+)</name>
        <dbReference type="ChEBI" id="CHEBI:18420"/>
    </ligand>
</feature>
<organism evidence="7 8">
    <name type="scientific">Hydrogenophaga intermedia</name>
    <dbReference type="NCBI Taxonomy" id="65786"/>
    <lineage>
        <taxon>Bacteria</taxon>
        <taxon>Pseudomonadati</taxon>
        <taxon>Pseudomonadota</taxon>
        <taxon>Betaproteobacteria</taxon>
        <taxon>Burkholderiales</taxon>
        <taxon>Comamonadaceae</taxon>
        <taxon>Hydrogenophaga</taxon>
    </lineage>
</organism>
<dbReference type="GO" id="GO:0000287">
    <property type="term" value="F:magnesium ion binding"/>
    <property type="evidence" value="ECO:0007669"/>
    <property type="project" value="TreeGrafter"/>
</dbReference>
<dbReference type="Gene3D" id="3.20.20.60">
    <property type="entry name" value="Phosphoenolpyruvate-binding domains"/>
    <property type="match status" value="1"/>
</dbReference>
<dbReference type="InterPro" id="IPR040442">
    <property type="entry name" value="Pyrv_kinase-like_dom_sf"/>
</dbReference>
<evidence type="ECO:0000256" key="4">
    <source>
        <dbReference type="PIRSR" id="PIRSR015582-1"/>
    </source>
</evidence>
<dbReference type="EMBL" id="CCAE010000080">
    <property type="protein sequence ID" value="CDN90385.1"/>
    <property type="molecule type" value="Genomic_DNA"/>
</dbReference>
<keyword evidence="8" id="KW-1185">Reference proteome</keyword>
<dbReference type="RefSeq" id="WP_009516076.1">
    <property type="nucleotide sequence ID" value="NZ_CCAE010000080.1"/>
</dbReference>
<name>A0A1L1PYJ8_HYDIT</name>
<comment type="cofactor">
    <cofactor evidence="1">
        <name>Mg(2+)</name>
        <dbReference type="ChEBI" id="CHEBI:18420"/>
    </cofactor>
</comment>
<feature type="binding site" evidence="5">
    <location>
        <position position="127"/>
    </location>
    <ligand>
        <name>Mg(2+)</name>
        <dbReference type="ChEBI" id="CHEBI:18420"/>
    </ligand>
</feature>
<dbReference type="GO" id="GO:0016829">
    <property type="term" value="F:lyase activity"/>
    <property type="evidence" value="ECO:0007669"/>
    <property type="project" value="UniProtKB-KW"/>
</dbReference>
<dbReference type="InterPro" id="IPR005000">
    <property type="entry name" value="Aldolase/citrate-lyase_domain"/>
</dbReference>
<evidence type="ECO:0000256" key="3">
    <source>
        <dbReference type="ARBA" id="ARBA00022842"/>
    </source>
</evidence>
<evidence type="ECO:0000256" key="2">
    <source>
        <dbReference type="ARBA" id="ARBA00022723"/>
    </source>
</evidence>
<feature type="binding site" evidence="4">
    <location>
        <position position="127"/>
    </location>
    <ligand>
        <name>substrate</name>
    </ligand>
</feature>
<evidence type="ECO:0000313" key="8">
    <source>
        <dbReference type="Proteomes" id="UP000028878"/>
    </source>
</evidence>
<dbReference type="PIRSF" id="PIRSF015582">
    <property type="entry name" value="Cit_lyase_B"/>
    <property type="match status" value="1"/>
</dbReference>
<keyword evidence="7" id="KW-0456">Lyase</keyword>
<dbReference type="Pfam" id="PF03328">
    <property type="entry name" value="HpcH_HpaI"/>
    <property type="match status" value="1"/>
</dbReference>
<keyword evidence="3 5" id="KW-0460">Magnesium</keyword>
<keyword evidence="2 5" id="KW-0479">Metal-binding</keyword>
<dbReference type="PANTHER" id="PTHR32308:SF10">
    <property type="entry name" value="CITRATE LYASE SUBUNIT BETA"/>
    <property type="match status" value="1"/>
</dbReference>
<gene>
    <name evidence="7" type="ORF">BN948_04829</name>
</gene>
<evidence type="ECO:0000256" key="1">
    <source>
        <dbReference type="ARBA" id="ARBA00001946"/>
    </source>
</evidence>
<evidence type="ECO:0000259" key="6">
    <source>
        <dbReference type="Pfam" id="PF03328"/>
    </source>
</evidence>
<accession>A0A1L1PYJ8</accession>
<sequence>MSADVGALALARSFLFLPADRLDRLPKGLASGAHALILDLEDAVAPEHKAGARDALVRLWPTLNARIRSRLLLRINASPTPWHADDAAVLSELQGLGAVMPAKVEAPADLLRLFAAFPARRWLPLIESAEGLAQIDAIARVPGVMRLAFGHLDFQADLGMACDSDEAELAPVRFAFVMASRRAGIATPVDGVTTALQDNERLNADTRRARRFGFGARLCIHPAQVAAVNATLGPSDEQRAWALRVLAAAATQGDGAFRFEGAMVDAPVLARARRFVQDTNPQENA</sequence>
<dbReference type="AlphaFoldDB" id="A0A1L1PYJ8"/>
<dbReference type="InterPro" id="IPR011206">
    <property type="entry name" value="Citrate_lyase_beta/mcl1/mcl2"/>
</dbReference>
<dbReference type="GO" id="GO:0006107">
    <property type="term" value="P:oxaloacetate metabolic process"/>
    <property type="evidence" value="ECO:0007669"/>
    <property type="project" value="TreeGrafter"/>
</dbReference>